<proteinExistence type="predicted"/>
<evidence type="ECO:0000313" key="1">
    <source>
        <dbReference type="EMBL" id="CAG8824110.1"/>
    </source>
</evidence>
<name>A0A9N9KGJ1_9GLOM</name>
<keyword evidence="2" id="KW-1185">Reference proteome</keyword>
<accession>A0A9N9KGJ1</accession>
<comment type="caution">
    <text evidence="1">The sequence shown here is derived from an EMBL/GenBank/DDBJ whole genome shotgun (WGS) entry which is preliminary data.</text>
</comment>
<dbReference type="EMBL" id="CAJVQA010053847">
    <property type="protein sequence ID" value="CAG8824110.1"/>
    <property type="molecule type" value="Genomic_DNA"/>
</dbReference>
<gene>
    <name evidence="1" type="ORF">CPELLU_LOCUS19964</name>
</gene>
<dbReference type="OrthoDB" id="2489473at2759"/>
<protein>
    <submittedName>
        <fullName evidence="1">13062_t:CDS:1</fullName>
    </submittedName>
</protein>
<evidence type="ECO:0000313" key="2">
    <source>
        <dbReference type="Proteomes" id="UP000789759"/>
    </source>
</evidence>
<dbReference type="Proteomes" id="UP000789759">
    <property type="component" value="Unassembled WGS sequence"/>
</dbReference>
<sequence length="49" mass="5532">MSLFRTSSGRIPNNQQEIYNNLPLSYDESQTLVVKQIETITDEVVASSD</sequence>
<feature type="non-terminal residue" evidence="1">
    <location>
        <position position="49"/>
    </location>
</feature>
<reference evidence="1" key="1">
    <citation type="submission" date="2021-06" db="EMBL/GenBank/DDBJ databases">
        <authorList>
            <person name="Kallberg Y."/>
            <person name="Tangrot J."/>
            <person name="Rosling A."/>
        </authorList>
    </citation>
    <scope>NUCLEOTIDE SEQUENCE</scope>
    <source>
        <strain evidence="1">FL966</strain>
    </source>
</reference>
<organism evidence="1 2">
    <name type="scientific">Cetraspora pellucida</name>
    <dbReference type="NCBI Taxonomy" id="1433469"/>
    <lineage>
        <taxon>Eukaryota</taxon>
        <taxon>Fungi</taxon>
        <taxon>Fungi incertae sedis</taxon>
        <taxon>Mucoromycota</taxon>
        <taxon>Glomeromycotina</taxon>
        <taxon>Glomeromycetes</taxon>
        <taxon>Diversisporales</taxon>
        <taxon>Gigasporaceae</taxon>
        <taxon>Cetraspora</taxon>
    </lineage>
</organism>
<dbReference type="AlphaFoldDB" id="A0A9N9KGJ1"/>